<proteinExistence type="inferred from homology"/>
<dbReference type="Pfam" id="PF13860">
    <property type="entry name" value="FlgD_ig"/>
    <property type="match status" value="1"/>
</dbReference>
<dbReference type="Pfam" id="PF13861">
    <property type="entry name" value="FLgD_tudor"/>
    <property type="match status" value="1"/>
</dbReference>
<dbReference type="PATRIC" id="fig|765912.4.peg.3432"/>
<dbReference type="RefSeq" id="WP_015282290.1">
    <property type="nucleotide sequence ID" value="NC_019940.1"/>
</dbReference>
<dbReference type="Gene3D" id="2.60.40.4070">
    <property type="match status" value="1"/>
</dbReference>
<comment type="function">
    <text evidence="4 5">Required for flagellar hook formation. May act as a scaffolding protein.</text>
</comment>
<evidence type="ECO:0000256" key="4">
    <source>
        <dbReference type="ARBA" id="ARBA00024746"/>
    </source>
</evidence>
<keyword evidence="9" id="KW-0966">Cell projection</keyword>
<evidence type="ECO:0000256" key="1">
    <source>
        <dbReference type="ARBA" id="ARBA00010577"/>
    </source>
</evidence>
<evidence type="ECO:0000313" key="9">
    <source>
        <dbReference type="EMBL" id="AGA92163.1"/>
    </source>
</evidence>
<dbReference type="InterPro" id="IPR005648">
    <property type="entry name" value="FlgD"/>
</dbReference>
<gene>
    <name evidence="9" type="ORF">Thimo_3500</name>
</gene>
<dbReference type="EMBL" id="CP003051">
    <property type="protein sequence ID" value="AGA92163.1"/>
    <property type="molecule type" value="Genomic_DNA"/>
</dbReference>
<dbReference type="InterPro" id="IPR025963">
    <property type="entry name" value="FLgD_Tudor"/>
</dbReference>
<keyword evidence="10" id="KW-1185">Reference proteome</keyword>
<keyword evidence="9" id="KW-0969">Cilium</keyword>
<dbReference type="AlphaFoldDB" id="L0GZI3"/>
<feature type="region of interest" description="Disordered" evidence="6">
    <location>
        <begin position="1"/>
        <end position="24"/>
    </location>
</feature>
<feature type="domain" description="FlgD/Vpr Ig-like" evidence="7">
    <location>
        <begin position="113"/>
        <end position="177"/>
    </location>
</feature>
<dbReference type="HOGENOM" id="CLU_047535_0_2_6"/>
<accession>L0GZI3</accession>
<reference evidence="9 10" key="1">
    <citation type="submission" date="2011-09" db="EMBL/GenBank/DDBJ databases">
        <title>Complete sequence of chromosome of Thioflavicoccus mobilis 8321.</title>
        <authorList>
            <consortium name="US DOE Joint Genome Institute"/>
            <person name="Lucas S."/>
            <person name="Han J."/>
            <person name="Lapidus A."/>
            <person name="Cheng J.-F."/>
            <person name="Goodwin L."/>
            <person name="Pitluck S."/>
            <person name="Peters L."/>
            <person name="Ovchinnikova G."/>
            <person name="Lu M."/>
            <person name="Detter J.C."/>
            <person name="Han C."/>
            <person name="Tapia R."/>
            <person name="Land M."/>
            <person name="Hauser L."/>
            <person name="Kyrpides N."/>
            <person name="Ivanova N."/>
            <person name="Pagani I."/>
            <person name="Vogl K."/>
            <person name="Liu Z."/>
            <person name="Imhoff J."/>
            <person name="Thiel V."/>
            <person name="Frigaard N.-U."/>
            <person name="Bryant D."/>
            <person name="Woyke T."/>
        </authorList>
    </citation>
    <scope>NUCLEOTIDE SEQUENCE [LARGE SCALE GENOMIC DNA]</scope>
    <source>
        <strain evidence="9 10">8321</strain>
    </source>
</reference>
<dbReference type="KEGG" id="tmb:Thimo_3500"/>
<sequence length="224" mass="23679">MEISRATDSTQALGLGARTSSQTPMEELGQDAFLKLMLTQIKAQDPMNPMDGGDFLSQLAEFSTVSGIEKLNSNFASLAASLSSSQAIQASQLVGRSVLISGGEIEYDPEMGMQTAVDLPDTVPDLTVNLYDASGELVRSMEMGQQGPGLVDIAWDGLDDSGETLPAGRYRFEATGSVEGRLEQFESLGQWTVEGASIGAGTTEPLLLLQGGSVIALGEVREIR</sequence>
<evidence type="ECO:0000313" key="10">
    <source>
        <dbReference type="Proteomes" id="UP000010816"/>
    </source>
</evidence>
<protein>
    <recommendedName>
        <fullName evidence="2 5">Basal-body rod modification protein FlgD</fullName>
    </recommendedName>
</protein>
<dbReference type="eggNOG" id="COG1843">
    <property type="taxonomic scope" value="Bacteria"/>
</dbReference>
<name>L0GZI3_9GAMM</name>
<evidence type="ECO:0000259" key="8">
    <source>
        <dbReference type="Pfam" id="PF13861"/>
    </source>
</evidence>
<dbReference type="InterPro" id="IPR025965">
    <property type="entry name" value="FlgD/Vpr_Ig-like"/>
</dbReference>
<evidence type="ECO:0000259" key="7">
    <source>
        <dbReference type="Pfam" id="PF13860"/>
    </source>
</evidence>
<keyword evidence="9" id="KW-0282">Flagellum</keyword>
<keyword evidence="3 5" id="KW-1005">Bacterial flagellum biogenesis</keyword>
<comment type="similarity">
    <text evidence="1 5">Belongs to the FlgD family.</text>
</comment>
<evidence type="ECO:0000256" key="3">
    <source>
        <dbReference type="ARBA" id="ARBA00022795"/>
    </source>
</evidence>
<evidence type="ECO:0000256" key="5">
    <source>
        <dbReference type="RuleBase" id="RU362076"/>
    </source>
</evidence>
<feature type="domain" description="FlgD Tudor-like" evidence="8">
    <location>
        <begin position="85"/>
        <end position="221"/>
    </location>
</feature>
<dbReference type="OrthoDB" id="9785233at2"/>
<organism evidence="9 10">
    <name type="scientific">Thioflavicoccus mobilis 8321</name>
    <dbReference type="NCBI Taxonomy" id="765912"/>
    <lineage>
        <taxon>Bacteria</taxon>
        <taxon>Pseudomonadati</taxon>
        <taxon>Pseudomonadota</taxon>
        <taxon>Gammaproteobacteria</taxon>
        <taxon>Chromatiales</taxon>
        <taxon>Chromatiaceae</taxon>
        <taxon>Thioflavicoccus</taxon>
    </lineage>
</organism>
<evidence type="ECO:0000256" key="6">
    <source>
        <dbReference type="SAM" id="MobiDB-lite"/>
    </source>
</evidence>
<dbReference type="Pfam" id="PF03963">
    <property type="entry name" value="FlgD"/>
    <property type="match status" value="1"/>
</dbReference>
<evidence type="ECO:0000256" key="2">
    <source>
        <dbReference type="ARBA" id="ARBA00016013"/>
    </source>
</evidence>
<dbReference type="GO" id="GO:0044781">
    <property type="term" value="P:bacterial-type flagellum organization"/>
    <property type="evidence" value="ECO:0007669"/>
    <property type="project" value="UniProtKB-UniRule"/>
</dbReference>
<dbReference type="STRING" id="765912.Thimo_3500"/>
<dbReference type="Proteomes" id="UP000010816">
    <property type="component" value="Chromosome"/>
</dbReference>
<dbReference type="Gene3D" id="2.30.30.910">
    <property type="match status" value="1"/>
</dbReference>